<comment type="caution">
    <text evidence="13">The sequence shown here is derived from an EMBL/GenBank/DDBJ whole genome shotgun (WGS) entry which is preliminary data.</text>
</comment>
<dbReference type="Proteomes" id="UP000490386">
    <property type="component" value="Unassembled WGS sequence"/>
</dbReference>
<dbReference type="InterPro" id="IPR020846">
    <property type="entry name" value="MFS_dom"/>
</dbReference>
<dbReference type="OrthoDB" id="8953821at2"/>
<comment type="function">
    <text evidence="9">May be a proton symporter involved in the uptake of osmolytes such as proline and glycine betaine.</text>
</comment>
<keyword evidence="7 11" id="KW-1133">Transmembrane helix</keyword>
<feature type="transmembrane region" description="Helical" evidence="11">
    <location>
        <begin position="305"/>
        <end position="322"/>
    </location>
</feature>
<dbReference type="FunFam" id="1.20.1250.20:FF:000001">
    <property type="entry name" value="Dicarboxylate MFS transporter"/>
    <property type="match status" value="1"/>
</dbReference>
<keyword evidence="8 11" id="KW-0472">Membrane</keyword>
<feature type="transmembrane region" description="Helical" evidence="11">
    <location>
        <begin position="424"/>
        <end position="445"/>
    </location>
</feature>
<keyword evidence="4" id="KW-1003">Cell membrane</keyword>
<keyword evidence="5 11" id="KW-0812">Transmembrane</keyword>
<dbReference type="InterPro" id="IPR036259">
    <property type="entry name" value="MFS_trans_sf"/>
</dbReference>
<keyword evidence="6" id="KW-0769">Symport</keyword>
<feature type="transmembrane region" description="Helical" evidence="11">
    <location>
        <begin position="267"/>
        <end position="285"/>
    </location>
</feature>
<dbReference type="PANTHER" id="PTHR43528">
    <property type="entry name" value="ALPHA-KETOGLUTARATE PERMEASE"/>
    <property type="match status" value="1"/>
</dbReference>
<feature type="transmembrane region" description="Helical" evidence="11">
    <location>
        <begin position="212"/>
        <end position="229"/>
    </location>
</feature>
<evidence type="ECO:0000256" key="3">
    <source>
        <dbReference type="ARBA" id="ARBA00022448"/>
    </source>
</evidence>
<dbReference type="GO" id="GO:0005886">
    <property type="term" value="C:plasma membrane"/>
    <property type="evidence" value="ECO:0007669"/>
    <property type="project" value="UniProtKB-SubCell"/>
</dbReference>
<feature type="domain" description="Major facilitator superfamily (MFS) profile" evidence="12">
    <location>
        <begin position="35"/>
        <end position="450"/>
    </location>
</feature>
<dbReference type="PANTHER" id="PTHR43528:SF1">
    <property type="entry name" value="ALPHA-KETOGLUTARATE PERMEASE"/>
    <property type="match status" value="1"/>
</dbReference>
<organism evidence="13 14">
    <name type="scientific">Pseudoclavibacter terrae</name>
    <dbReference type="NCBI Taxonomy" id="1530195"/>
    <lineage>
        <taxon>Bacteria</taxon>
        <taxon>Bacillati</taxon>
        <taxon>Actinomycetota</taxon>
        <taxon>Actinomycetes</taxon>
        <taxon>Micrococcales</taxon>
        <taxon>Microbacteriaceae</taxon>
        <taxon>Pseudoclavibacter</taxon>
    </lineage>
</organism>
<gene>
    <name evidence="13" type="ORF">F8O03_15915</name>
</gene>
<dbReference type="AlphaFoldDB" id="A0A7J5AZC4"/>
<feature type="transmembrane region" description="Helical" evidence="11">
    <location>
        <begin position="175"/>
        <end position="200"/>
    </location>
</feature>
<feature type="transmembrane region" description="Helical" evidence="11">
    <location>
        <begin position="110"/>
        <end position="128"/>
    </location>
</feature>
<evidence type="ECO:0000256" key="5">
    <source>
        <dbReference type="ARBA" id="ARBA00022692"/>
    </source>
</evidence>
<feature type="transmembrane region" description="Helical" evidence="11">
    <location>
        <begin position="358"/>
        <end position="385"/>
    </location>
</feature>
<name>A0A7J5AZC4_9MICO</name>
<dbReference type="GO" id="GO:0015293">
    <property type="term" value="F:symporter activity"/>
    <property type="evidence" value="ECO:0007669"/>
    <property type="project" value="UniProtKB-KW"/>
</dbReference>
<evidence type="ECO:0000256" key="7">
    <source>
        <dbReference type="ARBA" id="ARBA00022989"/>
    </source>
</evidence>
<dbReference type="PROSITE" id="PS50850">
    <property type="entry name" value="MFS"/>
    <property type="match status" value="1"/>
</dbReference>
<evidence type="ECO:0000256" key="6">
    <source>
        <dbReference type="ARBA" id="ARBA00022847"/>
    </source>
</evidence>
<evidence type="ECO:0000259" key="12">
    <source>
        <dbReference type="PROSITE" id="PS50850"/>
    </source>
</evidence>
<dbReference type="RefSeq" id="WP_104253109.1">
    <property type="nucleotide sequence ID" value="NZ_CANKVH010000005.1"/>
</dbReference>
<accession>A0A7J5AZC4</accession>
<proteinExistence type="inferred from homology"/>
<keyword evidence="14" id="KW-1185">Reference proteome</keyword>
<dbReference type="InterPro" id="IPR051084">
    <property type="entry name" value="H+-coupled_symporters"/>
</dbReference>
<dbReference type="EMBL" id="WBJX01000006">
    <property type="protein sequence ID" value="KAB1636434.1"/>
    <property type="molecule type" value="Genomic_DNA"/>
</dbReference>
<evidence type="ECO:0000256" key="11">
    <source>
        <dbReference type="SAM" id="Phobius"/>
    </source>
</evidence>
<evidence type="ECO:0000256" key="9">
    <source>
        <dbReference type="ARBA" id="ARBA00037295"/>
    </source>
</evidence>
<comment type="similarity">
    <text evidence="2">Belongs to the major facilitator superfamily. Metabolite:H+ Symporter (MHS) family (TC 2.A.1.6) family.</text>
</comment>
<protein>
    <recommendedName>
        <fullName evidence="10">Putative proline/betaine transporter</fullName>
    </recommendedName>
</protein>
<dbReference type="Gene3D" id="1.20.1250.20">
    <property type="entry name" value="MFS general substrate transporter like domains"/>
    <property type="match status" value="2"/>
</dbReference>
<evidence type="ECO:0000256" key="2">
    <source>
        <dbReference type="ARBA" id="ARBA00008240"/>
    </source>
</evidence>
<dbReference type="InterPro" id="IPR005829">
    <property type="entry name" value="Sugar_transporter_CS"/>
</dbReference>
<evidence type="ECO:0000256" key="1">
    <source>
        <dbReference type="ARBA" id="ARBA00004651"/>
    </source>
</evidence>
<feature type="transmembrane region" description="Helical" evidence="11">
    <location>
        <begin position="74"/>
        <end position="98"/>
    </location>
</feature>
<reference evidence="13 14" key="1">
    <citation type="submission" date="2019-09" db="EMBL/GenBank/DDBJ databases">
        <title>Phylogeny of genus Pseudoclavibacter and closely related genus.</title>
        <authorList>
            <person name="Li Y."/>
        </authorList>
    </citation>
    <scope>NUCLEOTIDE SEQUENCE [LARGE SCALE GENOMIC DNA]</scope>
    <source>
        <strain evidence="13 14">THG-MD12</strain>
    </source>
</reference>
<feature type="transmembrane region" description="Helical" evidence="11">
    <location>
        <begin position="134"/>
        <end position="154"/>
    </location>
</feature>
<evidence type="ECO:0000256" key="4">
    <source>
        <dbReference type="ARBA" id="ARBA00022475"/>
    </source>
</evidence>
<sequence length="479" mass="50873">MSSDQSSTGGQSATLPPLTREIDLTPIQRKTARRSVAGSAIGNAIEWFDYGIYGYLAIYVSQLFFTFSENQGGALALILTFATFAVSFLVRPLGGIVLGPLGDRIGRQKVLVFTIIMISLSTAAIGLLPSFDSIGFAAPILLILLRMLQGFSAGGEYAGAAIFMSEHAPDDKRGFFGSFLEFGTLAGASAAAILCTTLAFIVGDDGMLEGWWRLPFLLTLPLGLVALWMRRHLSESETFVDDAQQPGEKQSAIGALVSLLKNYPMQVLKLFGFVILINVAFYLVLTYMPTYLSTTLDQSTAESTFSLVVIQLLMMAVIVPFGALSDRIGRKPQLIAASIGFTVFSVPAVMLIQTGSLVAQIAGLGILGLFLVMIISTISSTLPALFPTAVRYSGFAIGYNISTAIFGGTAASANTWLIDQTGNVLIPGFYLAGAGLIGLISVLTFKETAGRSLRGNVIPGSDDSERVAAGEHLVGKVNR</sequence>
<evidence type="ECO:0000256" key="8">
    <source>
        <dbReference type="ARBA" id="ARBA00023136"/>
    </source>
</evidence>
<dbReference type="Pfam" id="PF07690">
    <property type="entry name" value="MFS_1"/>
    <property type="match status" value="1"/>
</dbReference>
<dbReference type="SUPFAM" id="SSF103473">
    <property type="entry name" value="MFS general substrate transporter"/>
    <property type="match status" value="1"/>
</dbReference>
<comment type="subcellular location">
    <subcellularLocation>
        <location evidence="1">Cell membrane</location>
        <topology evidence="1">Multi-pass membrane protein</topology>
    </subcellularLocation>
</comment>
<feature type="transmembrane region" description="Helical" evidence="11">
    <location>
        <begin position="334"/>
        <end position="352"/>
    </location>
</feature>
<feature type="transmembrane region" description="Helical" evidence="11">
    <location>
        <begin position="397"/>
        <end position="418"/>
    </location>
</feature>
<feature type="transmembrane region" description="Helical" evidence="11">
    <location>
        <begin position="50"/>
        <end position="68"/>
    </location>
</feature>
<evidence type="ECO:0000313" key="14">
    <source>
        <dbReference type="Proteomes" id="UP000490386"/>
    </source>
</evidence>
<dbReference type="PROSITE" id="PS00217">
    <property type="entry name" value="SUGAR_TRANSPORT_2"/>
    <property type="match status" value="1"/>
</dbReference>
<evidence type="ECO:0000313" key="13">
    <source>
        <dbReference type="EMBL" id="KAB1636434.1"/>
    </source>
</evidence>
<dbReference type="InterPro" id="IPR011701">
    <property type="entry name" value="MFS"/>
</dbReference>
<evidence type="ECO:0000256" key="10">
    <source>
        <dbReference type="ARBA" id="ARBA00039918"/>
    </source>
</evidence>
<keyword evidence="3" id="KW-0813">Transport</keyword>